<protein>
    <recommendedName>
        <fullName evidence="2">C2H2-type domain-containing protein</fullName>
    </recommendedName>
</protein>
<organism evidence="3 4">
    <name type="scientific">Amblyomma americanum</name>
    <name type="common">Lone star tick</name>
    <dbReference type="NCBI Taxonomy" id="6943"/>
    <lineage>
        <taxon>Eukaryota</taxon>
        <taxon>Metazoa</taxon>
        <taxon>Ecdysozoa</taxon>
        <taxon>Arthropoda</taxon>
        <taxon>Chelicerata</taxon>
        <taxon>Arachnida</taxon>
        <taxon>Acari</taxon>
        <taxon>Parasitiformes</taxon>
        <taxon>Ixodida</taxon>
        <taxon>Ixodoidea</taxon>
        <taxon>Ixodidae</taxon>
        <taxon>Amblyomminae</taxon>
        <taxon>Amblyomma</taxon>
    </lineage>
</organism>
<reference evidence="3 4" key="1">
    <citation type="journal article" date="2023" name="Arcadia Sci">
        <title>De novo assembly of a long-read Amblyomma americanum tick genome.</title>
        <authorList>
            <person name="Chou S."/>
            <person name="Poskanzer K.E."/>
            <person name="Rollins M."/>
            <person name="Thuy-Boun P.S."/>
        </authorList>
    </citation>
    <scope>NUCLEOTIDE SEQUENCE [LARGE SCALE GENOMIC DNA]</scope>
    <source>
        <strain evidence="3">F_SG_1</strain>
        <tissue evidence="3">Salivary glands</tissue>
    </source>
</reference>
<dbReference type="Proteomes" id="UP001321473">
    <property type="component" value="Unassembled WGS sequence"/>
</dbReference>
<feature type="region of interest" description="Disordered" evidence="1">
    <location>
        <begin position="1"/>
        <end position="22"/>
    </location>
</feature>
<proteinExistence type="predicted"/>
<name>A0AAQ4DYE2_AMBAM</name>
<comment type="caution">
    <text evidence="3">The sequence shown here is derived from an EMBL/GenBank/DDBJ whole genome shotgun (WGS) entry which is preliminary data.</text>
</comment>
<feature type="domain" description="C2H2-type" evidence="2">
    <location>
        <begin position="64"/>
        <end position="85"/>
    </location>
</feature>
<dbReference type="EMBL" id="JARKHS020025424">
    <property type="protein sequence ID" value="KAK8767482.1"/>
    <property type="molecule type" value="Genomic_DNA"/>
</dbReference>
<dbReference type="AlphaFoldDB" id="A0AAQ4DYE2"/>
<evidence type="ECO:0000256" key="1">
    <source>
        <dbReference type="SAM" id="MobiDB-lite"/>
    </source>
</evidence>
<evidence type="ECO:0000259" key="2">
    <source>
        <dbReference type="PROSITE" id="PS00028"/>
    </source>
</evidence>
<evidence type="ECO:0000313" key="4">
    <source>
        <dbReference type="Proteomes" id="UP001321473"/>
    </source>
</evidence>
<sequence>MKLTKQAAVPPGRAPPLCRRKKGRPCGQPLYEHLVAGGYAEYVAPLGFGDSGPNVSCEHGLFFCVHCCAYFLTQEDLHEHWRHAHPSRLLRRQTQSL</sequence>
<accession>A0AAQ4DYE2</accession>
<keyword evidence="4" id="KW-1185">Reference proteome</keyword>
<dbReference type="InterPro" id="IPR013087">
    <property type="entry name" value="Znf_C2H2_type"/>
</dbReference>
<evidence type="ECO:0000313" key="3">
    <source>
        <dbReference type="EMBL" id="KAK8767482.1"/>
    </source>
</evidence>
<gene>
    <name evidence="3" type="ORF">V5799_005741</name>
</gene>
<dbReference type="PROSITE" id="PS00028">
    <property type="entry name" value="ZINC_FINGER_C2H2_1"/>
    <property type="match status" value="1"/>
</dbReference>